<evidence type="ECO:0000256" key="4">
    <source>
        <dbReference type="ARBA" id="ARBA00022490"/>
    </source>
</evidence>
<evidence type="ECO:0000256" key="5">
    <source>
        <dbReference type="ARBA" id="ARBA00022741"/>
    </source>
</evidence>
<dbReference type="Pfam" id="PF16450">
    <property type="entry name" value="Prot_ATP_ID_OB_C"/>
    <property type="match status" value="1"/>
</dbReference>
<dbReference type="Pfam" id="PF17862">
    <property type="entry name" value="AAA_lid_3"/>
    <property type="match status" value="1"/>
</dbReference>
<evidence type="ECO:0000259" key="9">
    <source>
        <dbReference type="SMART" id="SM00382"/>
    </source>
</evidence>
<accession>A0A6A5HTF7</accession>
<keyword evidence="7" id="KW-0647">Proteasome</keyword>
<dbReference type="InterPro" id="IPR003959">
    <property type="entry name" value="ATPase_AAA_core"/>
</dbReference>
<evidence type="ECO:0000256" key="2">
    <source>
        <dbReference type="ARBA" id="ARBA00004496"/>
    </source>
</evidence>
<dbReference type="SMART" id="SM00382">
    <property type="entry name" value="AAA"/>
    <property type="match status" value="1"/>
</dbReference>
<dbReference type="Gene3D" id="3.40.50.300">
    <property type="entry name" value="P-loop containing nucleotide triphosphate hydrolases"/>
    <property type="match status" value="1"/>
</dbReference>
<sequence>MRQASVHPRMKDILREKSDEQTLRLYWATKVDEAEQAVTKKEQNVRRLQAQKNELNGKVALLKDEIQRLHEQASHVGEVCKAMDKKKVLVKNNPDGKYIVDVDKDIDINQLVAGTRVAMKAESYMIHKILPNKVDPLVSLMMVEKVPDSTYEMVGGLDKQIKEIKEVIELPVKHPELFDALGIEQPKGVLLYGPPGTGKTLLARAVAHHTECTFIRVSGSELVQKFIGEGARMVRELFVMAREHSPSIIFMDEIDSIGSSRLEGSRGGDSEVQRTMLELLNQLDGFEATKNIKVIMATNRIDILDSALLRPGRIDRKIEFPAPDEKARAQILKIHSRKMNLMRGIRMDKIAEKIPGASGAEVKAVCTEAGMFALRERRIHVTQEDFEMAVGKVMQKDSDKNMSVKKLWNTPTIPKRPQFFTRECFNSGNTVVVTLDSKENLRVFEFIEKDGDVFFIGHSDCVECNFDLLFHKGQKMNELEAKHDEVIVEEKRLSQQDNGESADYENGRNAALHRSATDSRCEKRDVSTMDSEFNGEIDTVVSRNNVVSKEESEGCEDENVVNSGDVESDEYLEEKKNKCENRGNWFTQTDDEIEENSEKEEEKEVVVNYTFEKCYDDVDVESEIEDSDKESLRSINRYAESGDDYNSFTEDNFDSGRYRKARSSGYSSYDVSKNRLYGVNAQKSSEVREVDFKYLKKSGESQLANAQFLDCEIFKSMERQEARHDEVNIKKIVNDVVILQNQKSDDVKNLRVFLQEVMEESQRRTEELQNIFQE</sequence>
<dbReference type="CTD" id="9815401"/>
<dbReference type="InterPro" id="IPR032501">
    <property type="entry name" value="Prot_ATP_ID_OB_2nd"/>
</dbReference>
<dbReference type="InterPro" id="IPR041569">
    <property type="entry name" value="AAA_lid_3"/>
</dbReference>
<evidence type="ECO:0000313" key="10">
    <source>
        <dbReference type="EMBL" id="KAF1769914.1"/>
    </source>
</evidence>
<dbReference type="KEGG" id="crq:GCK72_001731"/>
<evidence type="ECO:0000256" key="6">
    <source>
        <dbReference type="ARBA" id="ARBA00022840"/>
    </source>
</evidence>
<dbReference type="GO" id="GO:0005634">
    <property type="term" value="C:nucleus"/>
    <property type="evidence" value="ECO:0007669"/>
    <property type="project" value="UniProtKB-SubCell"/>
</dbReference>
<keyword evidence="5" id="KW-0547">Nucleotide-binding</keyword>
<dbReference type="GO" id="GO:0000502">
    <property type="term" value="C:proteasome complex"/>
    <property type="evidence" value="ECO:0007669"/>
    <property type="project" value="UniProtKB-KW"/>
</dbReference>
<comment type="caution">
    <text evidence="10">The sequence shown here is derived from an EMBL/GenBank/DDBJ whole genome shotgun (WGS) entry which is preliminary data.</text>
</comment>
<dbReference type="InterPro" id="IPR050221">
    <property type="entry name" value="26S_Proteasome_ATPase"/>
</dbReference>
<feature type="domain" description="AAA+ ATPase" evidence="9">
    <location>
        <begin position="185"/>
        <end position="324"/>
    </location>
</feature>
<keyword evidence="4" id="KW-0963">Cytoplasm</keyword>
<dbReference type="GO" id="GO:0005524">
    <property type="term" value="F:ATP binding"/>
    <property type="evidence" value="ECO:0007669"/>
    <property type="project" value="UniProtKB-KW"/>
</dbReference>
<proteinExistence type="inferred from homology"/>
<dbReference type="GeneID" id="9815401"/>
<dbReference type="RefSeq" id="XP_003114915.2">
    <property type="nucleotide sequence ID" value="XM_003114867.2"/>
</dbReference>
<keyword evidence="8" id="KW-0175">Coiled coil</keyword>
<evidence type="ECO:0000256" key="1">
    <source>
        <dbReference type="ARBA" id="ARBA00004123"/>
    </source>
</evidence>
<organism evidence="10 11">
    <name type="scientific">Caenorhabditis remanei</name>
    <name type="common">Caenorhabditis vulgaris</name>
    <dbReference type="NCBI Taxonomy" id="31234"/>
    <lineage>
        <taxon>Eukaryota</taxon>
        <taxon>Metazoa</taxon>
        <taxon>Ecdysozoa</taxon>
        <taxon>Nematoda</taxon>
        <taxon>Chromadorea</taxon>
        <taxon>Rhabditida</taxon>
        <taxon>Rhabditina</taxon>
        <taxon>Rhabditomorpha</taxon>
        <taxon>Rhabditoidea</taxon>
        <taxon>Rhabditidae</taxon>
        <taxon>Peloderinae</taxon>
        <taxon>Caenorhabditis</taxon>
    </lineage>
</organism>
<dbReference type="FunFam" id="2.40.50.140:FF:000068">
    <property type="entry name" value="26S protease regulatory subunit 8"/>
    <property type="match status" value="1"/>
</dbReference>
<evidence type="ECO:0000313" key="11">
    <source>
        <dbReference type="Proteomes" id="UP000483820"/>
    </source>
</evidence>
<comment type="similarity">
    <text evidence="3">Belongs to the AAA ATPase family.</text>
</comment>
<name>A0A6A5HTF7_CAERE</name>
<dbReference type="InterPro" id="IPR003593">
    <property type="entry name" value="AAA+_ATPase"/>
</dbReference>
<dbReference type="InterPro" id="IPR003960">
    <property type="entry name" value="ATPase_AAA_CS"/>
</dbReference>
<dbReference type="GO" id="GO:0016887">
    <property type="term" value="F:ATP hydrolysis activity"/>
    <property type="evidence" value="ECO:0007669"/>
    <property type="project" value="InterPro"/>
</dbReference>
<dbReference type="Gene3D" id="1.10.8.60">
    <property type="match status" value="1"/>
</dbReference>
<evidence type="ECO:0000256" key="7">
    <source>
        <dbReference type="ARBA" id="ARBA00022942"/>
    </source>
</evidence>
<dbReference type="FunFam" id="1.10.8.60:FF:000006">
    <property type="entry name" value="26S protease regulatory subunit 8"/>
    <property type="match status" value="1"/>
</dbReference>
<dbReference type="EMBL" id="WUAV01000001">
    <property type="protein sequence ID" value="KAF1769914.1"/>
    <property type="molecule type" value="Genomic_DNA"/>
</dbReference>
<dbReference type="GO" id="GO:0005737">
    <property type="term" value="C:cytoplasm"/>
    <property type="evidence" value="ECO:0007669"/>
    <property type="project" value="UniProtKB-SubCell"/>
</dbReference>
<dbReference type="CDD" id="cd19502">
    <property type="entry name" value="RecA-like_PAN_like"/>
    <property type="match status" value="1"/>
</dbReference>
<evidence type="ECO:0000256" key="3">
    <source>
        <dbReference type="ARBA" id="ARBA00006914"/>
    </source>
</evidence>
<dbReference type="InterPro" id="IPR027417">
    <property type="entry name" value="P-loop_NTPase"/>
</dbReference>
<gene>
    <name evidence="10" type="ORF">GCK72_001731</name>
</gene>
<reference evidence="10 11" key="1">
    <citation type="submission" date="2019-12" db="EMBL/GenBank/DDBJ databases">
        <title>Chromosome-level assembly of the Caenorhabditis remanei genome.</title>
        <authorList>
            <person name="Teterina A.A."/>
            <person name="Willis J.H."/>
            <person name="Phillips P.C."/>
        </authorList>
    </citation>
    <scope>NUCLEOTIDE SEQUENCE [LARGE SCALE GENOMIC DNA]</scope>
    <source>
        <strain evidence="10 11">PX506</strain>
        <tissue evidence="10">Whole organism</tissue>
    </source>
</reference>
<dbReference type="PROSITE" id="PS00674">
    <property type="entry name" value="AAA"/>
    <property type="match status" value="1"/>
</dbReference>
<dbReference type="Pfam" id="PF00004">
    <property type="entry name" value="AAA"/>
    <property type="match status" value="1"/>
</dbReference>
<keyword evidence="6" id="KW-0067">ATP-binding</keyword>
<evidence type="ECO:0000256" key="8">
    <source>
        <dbReference type="SAM" id="Coils"/>
    </source>
</evidence>
<dbReference type="AlphaFoldDB" id="A0A6A5HTF7"/>
<dbReference type="PANTHER" id="PTHR23073">
    <property type="entry name" value="26S PROTEASOME REGULATORY SUBUNIT"/>
    <property type="match status" value="1"/>
</dbReference>
<dbReference type="Proteomes" id="UP000483820">
    <property type="component" value="Chromosome I"/>
</dbReference>
<dbReference type="Gene3D" id="2.40.50.140">
    <property type="entry name" value="Nucleic acid-binding proteins"/>
    <property type="match status" value="1"/>
</dbReference>
<protein>
    <recommendedName>
        <fullName evidence="9">AAA+ ATPase domain-containing protein</fullName>
    </recommendedName>
</protein>
<dbReference type="SUPFAM" id="SSF52540">
    <property type="entry name" value="P-loop containing nucleoside triphosphate hydrolases"/>
    <property type="match status" value="1"/>
</dbReference>
<feature type="coiled-coil region" evidence="8">
    <location>
        <begin position="31"/>
        <end position="72"/>
    </location>
</feature>
<dbReference type="FunFam" id="3.40.50.300:FF:000030">
    <property type="entry name" value="26S protease regulatory subunit 8"/>
    <property type="match status" value="1"/>
</dbReference>
<comment type="subcellular location">
    <subcellularLocation>
        <location evidence="2">Cytoplasm</location>
    </subcellularLocation>
    <subcellularLocation>
        <location evidence="1">Nucleus</location>
    </subcellularLocation>
</comment>
<dbReference type="InterPro" id="IPR012340">
    <property type="entry name" value="NA-bd_OB-fold"/>
</dbReference>